<proteinExistence type="predicted"/>
<reference evidence="2" key="1">
    <citation type="submission" date="2023-02" db="EMBL/GenBank/DDBJ databases">
        <title>Identification and recombinant expression of a fungal hydrolase from Papiliotrema laurentii that hydrolyzes apple cutin and clears colloidal polyester polyurethane.</title>
        <authorList>
            <consortium name="DOE Joint Genome Institute"/>
            <person name="Roman V.A."/>
            <person name="Bojanowski C."/>
            <person name="Crable B.R."/>
            <person name="Wagner D.N."/>
            <person name="Hung C.S."/>
            <person name="Nadeau L.J."/>
            <person name="Schratz L."/>
            <person name="Haridas S."/>
            <person name="Pangilinan J."/>
            <person name="Lipzen A."/>
            <person name="Na H."/>
            <person name="Yan M."/>
            <person name="Ng V."/>
            <person name="Grigoriev I.V."/>
            <person name="Spatafora J.W."/>
            <person name="Barlow D."/>
            <person name="Biffinger J."/>
            <person name="Kelley-Loughnane N."/>
            <person name="Varaljay V.A."/>
            <person name="Crookes-Goodson W.J."/>
        </authorList>
    </citation>
    <scope>NUCLEOTIDE SEQUENCE</scope>
    <source>
        <strain evidence="2">5307AH</strain>
    </source>
</reference>
<comment type="caution">
    <text evidence="2">The sequence shown here is derived from an EMBL/GenBank/DDBJ whole genome shotgun (WGS) entry which is preliminary data.</text>
</comment>
<dbReference type="Proteomes" id="UP001182556">
    <property type="component" value="Unassembled WGS sequence"/>
</dbReference>
<organism evidence="2 3">
    <name type="scientific">Papiliotrema laurentii</name>
    <name type="common">Cryptococcus laurentii</name>
    <dbReference type="NCBI Taxonomy" id="5418"/>
    <lineage>
        <taxon>Eukaryota</taxon>
        <taxon>Fungi</taxon>
        <taxon>Dikarya</taxon>
        <taxon>Basidiomycota</taxon>
        <taxon>Agaricomycotina</taxon>
        <taxon>Tremellomycetes</taxon>
        <taxon>Tremellales</taxon>
        <taxon>Rhynchogastremaceae</taxon>
        <taxon>Papiliotrema</taxon>
    </lineage>
</organism>
<feature type="region of interest" description="Disordered" evidence="1">
    <location>
        <begin position="205"/>
        <end position="247"/>
    </location>
</feature>
<accession>A0AAD9FS09</accession>
<sequence length="247" mass="25881">MSDPSHTNTHVSTEEKIQAAATTLLSEVLGGNLGPSIASWLKIQAAKELQEFAHTSDAMQEDDSTPLRYDFQCSTDALTINAVREHREAPIYSLKILLPDASVLCGMYTVANAFTTAIGKLSDQIVGHKNAASWAFGMQTSVPDYVLTIEQSFTREQLATAANANTLTIDACVSDPDPLSSLLNVTFSASLDGNSPGAEIKTFATTVNASPEEVLGSDSEPGTEEPEPNPIGAGSDSGSDSGNGGEA</sequence>
<evidence type="ECO:0000256" key="1">
    <source>
        <dbReference type="SAM" id="MobiDB-lite"/>
    </source>
</evidence>
<dbReference type="EMBL" id="JAODAN010000004">
    <property type="protein sequence ID" value="KAK1925078.1"/>
    <property type="molecule type" value="Genomic_DNA"/>
</dbReference>
<keyword evidence="3" id="KW-1185">Reference proteome</keyword>
<dbReference type="AlphaFoldDB" id="A0AAD9FS09"/>
<name>A0AAD9FS09_PAPLA</name>
<evidence type="ECO:0000313" key="3">
    <source>
        <dbReference type="Proteomes" id="UP001182556"/>
    </source>
</evidence>
<evidence type="ECO:0000313" key="2">
    <source>
        <dbReference type="EMBL" id="KAK1925078.1"/>
    </source>
</evidence>
<gene>
    <name evidence="2" type="ORF">DB88DRAFT_510129</name>
</gene>
<protein>
    <submittedName>
        <fullName evidence="2">Uncharacterized protein</fullName>
    </submittedName>
</protein>